<feature type="transmembrane region" description="Helical" evidence="5">
    <location>
        <begin position="236"/>
        <end position="256"/>
    </location>
</feature>
<evidence type="ECO:0000313" key="6">
    <source>
        <dbReference type="EMBL" id="PTD08368.1"/>
    </source>
</evidence>
<dbReference type="OMA" id="FHPRQLA"/>
<reference evidence="6 7" key="1">
    <citation type="submission" date="2018-02" db="EMBL/GenBank/DDBJ databases">
        <title>Fusarium culmorum secondary metabolites in fungal-bacterial-plant interactions.</title>
        <authorList>
            <person name="Schmidt R."/>
        </authorList>
    </citation>
    <scope>NUCLEOTIDE SEQUENCE [LARGE SCALE GENOMIC DNA]</scope>
    <source>
        <strain evidence="6 7">PV</strain>
    </source>
</reference>
<evidence type="ECO:0000256" key="5">
    <source>
        <dbReference type="SAM" id="Phobius"/>
    </source>
</evidence>
<evidence type="ECO:0000256" key="3">
    <source>
        <dbReference type="ARBA" id="ARBA00022989"/>
    </source>
</evidence>
<dbReference type="InterPro" id="IPR007568">
    <property type="entry name" value="RTA1"/>
</dbReference>
<comment type="caution">
    <text evidence="6">The sequence shown here is derived from an EMBL/GenBank/DDBJ whole genome shotgun (WGS) entry which is preliminary data.</text>
</comment>
<proteinExistence type="predicted"/>
<evidence type="ECO:0000256" key="1">
    <source>
        <dbReference type="ARBA" id="ARBA00004141"/>
    </source>
</evidence>
<keyword evidence="4 5" id="KW-0472">Membrane</keyword>
<feature type="transmembrane region" description="Helical" evidence="5">
    <location>
        <begin position="154"/>
        <end position="180"/>
    </location>
</feature>
<evidence type="ECO:0008006" key="8">
    <source>
        <dbReference type="Google" id="ProtNLM"/>
    </source>
</evidence>
<organism evidence="6 7">
    <name type="scientific">Fusarium culmorum</name>
    <dbReference type="NCBI Taxonomy" id="5516"/>
    <lineage>
        <taxon>Eukaryota</taxon>
        <taxon>Fungi</taxon>
        <taxon>Dikarya</taxon>
        <taxon>Ascomycota</taxon>
        <taxon>Pezizomycotina</taxon>
        <taxon>Sordariomycetes</taxon>
        <taxon>Hypocreomycetidae</taxon>
        <taxon>Hypocreales</taxon>
        <taxon>Nectriaceae</taxon>
        <taxon>Fusarium</taxon>
    </lineage>
</organism>
<keyword evidence="3 5" id="KW-1133">Transmembrane helix</keyword>
<gene>
    <name evidence="6" type="ORF">FCULG_00007122</name>
</gene>
<comment type="subcellular location">
    <subcellularLocation>
        <location evidence="1">Membrane</location>
        <topology evidence="1">Multi-pass membrane protein</topology>
    </subcellularLocation>
</comment>
<protein>
    <recommendedName>
        <fullName evidence="8">Protein RTA1</fullName>
    </recommendedName>
</protein>
<dbReference type="Proteomes" id="UP000241587">
    <property type="component" value="Unassembled WGS sequence"/>
</dbReference>
<dbReference type="Pfam" id="PF04479">
    <property type="entry name" value="RTA1"/>
    <property type="match status" value="1"/>
</dbReference>
<sequence length="402" mass="45930">MAAIKLYHYEPSFIPALVVLGLFFASTLVCLMQIVRCRTWFFIPFLLGSAVETVGYGCRVWSSQESPKWSTLPYAIQTFTLLSGPVLMLATIYMTLSKIIIVLDADIHSLVPIRVLPKVFIFGDIISLTAQLTGKSNNTHHFLSWSNNKQQRTAQLIIVGGLAFHIYFFGFFTSILHIAHTRVLLTPTSQSTVITMPWQRWIIVLYLCCGLILVRSVYRVIEYATGPLGVVQGTEIYFYVFDSGSIFIITCLFNIFHPRQLATVSKDDLPDPETIIITPSKPLSRYPSQAPPRYMQPPPFLPSHANLRNRGPYFHYPKSQYRSQSFIQYPPPMHYYQQRRPYTLVHHRPRTNRTNKSFNPSMSSSSSVVSIYNPQTGQYEPIRRIVSYAVGSRSFASYHSFI</sequence>
<dbReference type="AlphaFoldDB" id="A0A2T4GXT2"/>
<evidence type="ECO:0000256" key="4">
    <source>
        <dbReference type="ARBA" id="ARBA00023136"/>
    </source>
</evidence>
<dbReference type="OrthoDB" id="3358017at2759"/>
<feature type="transmembrane region" description="Helical" evidence="5">
    <location>
        <begin position="74"/>
        <end position="94"/>
    </location>
</feature>
<keyword evidence="2 5" id="KW-0812">Transmembrane</keyword>
<name>A0A2T4GXT2_FUSCU</name>
<dbReference type="EMBL" id="PVEM01000006">
    <property type="protein sequence ID" value="PTD08368.1"/>
    <property type="molecule type" value="Genomic_DNA"/>
</dbReference>
<feature type="transmembrane region" description="Helical" evidence="5">
    <location>
        <begin position="12"/>
        <end position="32"/>
    </location>
</feature>
<dbReference type="PANTHER" id="PTHR31465:SF1">
    <property type="entry name" value="PROTEIN RTA1-RELATED"/>
    <property type="match status" value="1"/>
</dbReference>
<dbReference type="GO" id="GO:0016020">
    <property type="term" value="C:membrane"/>
    <property type="evidence" value="ECO:0007669"/>
    <property type="project" value="UniProtKB-SubCell"/>
</dbReference>
<evidence type="ECO:0000256" key="2">
    <source>
        <dbReference type="ARBA" id="ARBA00022692"/>
    </source>
</evidence>
<accession>A0A2T4GXT2</accession>
<evidence type="ECO:0000313" key="7">
    <source>
        <dbReference type="Proteomes" id="UP000241587"/>
    </source>
</evidence>
<feature type="transmembrane region" description="Helical" evidence="5">
    <location>
        <begin position="201"/>
        <end position="221"/>
    </location>
</feature>
<dbReference type="PANTHER" id="PTHR31465">
    <property type="entry name" value="PROTEIN RTA1-RELATED"/>
    <property type="match status" value="1"/>
</dbReference>
<keyword evidence="7" id="KW-1185">Reference proteome</keyword>